<dbReference type="HOGENOM" id="CLU_2920318_0_0_5"/>
<dbReference type="EMBL" id="CP001831">
    <property type="protein sequence ID" value="AEH82812.1"/>
    <property type="molecule type" value="Genomic_DNA"/>
</dbReference>
<organism evidence="2 3">
    <name type="scientific">Sinorhizobium meliloti (strain SM11)</name>
    <dbReference type="NCBI Taxonomy" id="707241"/>
    <lineage>
        <taxon>Bacteria</taxon>
        <taxon>Pseudomonadati</taxon>
        <taxon>Pseudomonadota</taxon>
        <taxon>Alphaproteobacteria</taxon>
        <taxon>Hyphomicrobiales</taxon>
        <taxon>Rhizobiaceae</taxon>
        <taxon>Sinorhizobium/Ensifer group</taxon>
        <taxon>Sinorhizobium</taxon>
    </lineage>
</organism>
<accession>F7XDB8</accession>
<gene>
    <name evidence="2" type="ordered locus">SM11_pC1739</name>
</gene>
<proteinExistence type="predicted"/>
<keyword evidence="2" id="KW-0614">Plasmid</keyword>
<protein>
    <submittedName>
        <fullName evidence="2">Uncharacterized protein</fullName>
    </submittedName>
</protein>
<reference evidence="2 3" key="1">
    <citation type="journal article" date="2011" name="J. Biotechnol.">
        <title>The complete genome sequence of the dominant Sinorhizobium meliloti field isolate SM11 extends the S. meliloti pan-genome.</title>
        <authorList>
            <person name="Schneiker-Bekel S."/>
            <person name="Wibberg D."/>
            <person name="Bekel T."/>
            <person name="Blom J."/>
            <person name="Linke B."/>
            <person name="Neuweger H."/>
            <person name="Stiens M."/>
            <person name="Vorholter F.J."/>
            <person name="Weidner S."/>
            <person name="Goesmann A."/>
            <person name="Puhler A."/>
            <person name="Schluter A."/>
        </authorList>
    </citation>
    <scope>NUCLEOTIDE SEQUENCE [LARGE SCALE GENOMIC DNA]</scope>
    <source>
        <strain evidence="2 3">SM11</strain>
        <plasmid evidence="3">pSmeSM11c</plasmid>
    </source>
</reference>
<name>F7XDB8_SINMM</name>
<dbReference type="KEGG" id="smx:SM11_pC1739"/>
<dbReference type="Proteomes" id="UP000009045">
    <property type="component" value="Plasmid pSmeSM11c"/>
</dbReference>
<dbReference type="AlphaFoldDB" id="F7XDB8"/>
<sequence>MALRLRKRAADRQLVRVVFTPADLPASVTAKSAEAEAAARRESAEDELPSQTATAAARRNQ</sequence>
<evidence type="ECO:0000256" key="1">
    <source>
        <dbReference type="SAM" id="MobiDB-lite"/>
    </source>
</evidence>
<evidence type="ECO:0000313" key="3">
    <source>
        <dbReference type="Proteomes" id="UP000009045"/>
    </source>
</evidence>
<evidence type="ECO:0000313" key="2">
    <source>
        <dbReference type="EMBL" id="AEH82812.1"/>
    </source>
</evidence>
<geneLocation type="plasmid" evidence="2 3">
    <name>pSmeSM11c</name>
</geneLocation>
<feature type="region of interest" description="Disordered" evidence="1">
    <location>
        <begin position="35"/>
        <end position="61"/>
    </location>
</feature>